<name>B8GPR6_THISH</name>
<evidence type="ECO:0000313" key="4">
    <source>
        <dbReference type="Proteomes" id="UP000002383"/>
    </source>
</evidence>
<feature type="compositionally biased region" description="Gly residues" evidence="1">
    <location>
        <begin position="495"/>
        <end position="508"/>
    </location>
</feature>
<dbReference type="STRING" id="396588.Tgr7_1147"/>
<dbReference type="eggNOG" id="COG3064">
    <property type="taxonomic scope" value="Bacteria"/>
</dbReference>
<feature type="compositionally biased region" description="Basic and acidic residues" evidence="1">
    <location>
        <begin position="418"/>
        <end position="462"/>
    </location>
</feature>
<evidence type="ECO:0008006" key="5">
    <source>
        <dbReference type="Google" id="ProtNLM"/>
    </source>
</evidence>
<dbReference type="Pfam" id="PF11737">
    <property type="entry name" value="DUF3300"/>
    <property type="match status" value="1"/>
</dbReference>
<evidence type="ECO:0000256" key="1">
    <source>
        <dbReference type="SAM" id="MobiDB-lite"/>
    </source>
</evidence>
<organism evidence="3 4">
    <name type="scientific">Thioalkalivibrio sulfidiphilus (strain HL-EbGR7)</name>
    <dbReference type="NCBI Taxonomy" id="396588"/>
    <lineage>
        <taxon>Bacteria</taxon>
        <taxon>Pseudomonadati</taxon>
        <taxon>Pseudomonadota</taxon>
        <taxon>Gammaproteobacteria</taxon>
        <taxon>Chromatiales</taxon>
        <taxon>Ectothiorhodospiraceae</taxon>
        <taxon>Thioalkalivibrio</taxon>
    </lineage>
</organism>
<dbReference type="HOGENOM" id="CLU_503378_0_0_6"/>
<feature type="region of interest" description="Disordered" evidence="1">
    <location>
        <begin position="275"/>
        <end position="541"/>
    </location>
</feature>
<dbReference type="Proteomes" id="UP000002383">
    <property type="component" value="Chromosome"/>
</dbReference>
<feature type="signal peptide" evidence="2">
    <location>
        <begin position="1"/>
        <end position="28"/>
    </location>
</feature>
<feature type="compositionally biased region" description="Basic and acidic residues" evidence="1">
    <location>
        <begin position="323"/>
        <end position="349"/>
    </location>
</feature>
<dbReference type="AlphaFoldDB" id="B8GPR6"/>
<dbReference type="EMBL" id="CP001339">
    <property type="protein sequence ID" value="ACL72233.1"/>
    <property type="molecule type" value="Genomic_DNA"/>
</dbReference>
<evidence type="ECO:0000256" key="2">
    <source>
        <dbReference type="SAM" id="SignalP"/>
    </source>
</evidence>
<keyword evidence="4" id="KW-1185">Reference proteome</keyword>
<gene>
    <name evidence="3" type="ordered locus">Tgr7_1147</name>
</gene>
<evidence type="ECO:0000313" key="3">
    <source>
        <dbReference type="EMBL" id="ACL72233.1"/>
    </source>
</evidence>
<feature type="compositionally biased region" description="Basic and acidic residues" evidence="1">
    <location>
        <begin position="399"/>
        <end position="411"/>
    </location>
</feature>
<sequence length="541" mass="61747" precursor="true">MNTHRRSPAAWLSACLLALLLGLSPAHAQGQETYSKAELASLLAPIALYPDALLSQILMASTYPLEVVEAARWSRRNPGLEGSAAVDAVADMDWDPSVKALVAFPRVIQQMSDDLTWTRQVGDAFLLQEEDVADMVQELRQRAYDAGHLEDREHVRVVREREVIYIEPASPRVVYVPYYQPTIVYGGWWWPAYAPVYWGPPYGYSVSIGITWVSGVPVSRSFFYSGFNWTHRHVVIIHHYDYRTRHYVPAGHRWRHDPWHRRGVAYRHHAVHQRYGESHYSQRSRAERPGGLSVPHDSRRSDWQGRRDVERSRDGSGPARLAPRSEEQQARSRDWRTDSDRPRTERSREASGPARPAPRSEDHQARSRDWRTDAERPRTEHRREAQTGQRPSLGSAPGRDTEQWRQQRRSGDATAQAPRERTRTGPVTDDTRRSINSRELHQGHSDRIREGWSREGQNRPRQEAQQPSRPAWNANGETGRAQVPRSPQGERDGGWRGQGGNRDPGWQGGRRDGNLGRGDAAPQPGFRAGQPRGEGRHSFAR</sequence>
<feature type="compositionally biased region" description="Basic and acidic residues" evidence="1">
    <location>
        <begin position="296"/>
        <end position="314"/>
    </location>
</feature>
<dbReference type="InterPro" id="IPR021728">
    <property type="entry name" value="DUF3300"/>
</dbReference>
<protein>
    <recommendedName>
        <fullName evidence="5">DUF3300 domain-containing protein</fullName>
    </recommendedName>
</protein>
<proteinExistence type="predicted"/>
<accession>B8GPR6</accession>
<dbReference type="PANTHER" id="PTHR40269:SF1">
    <property type="entry name" value="OUTER MEMBRANE PROTEIN"/>
    <property type="match status" value="1"/>
</dbReference>
<feature type="compositionally biased region" description="Basic and acidic residues" evidence="1">
    <location>
        <begin position="358"/>
        <end position="385"/>
    </location>
</feature>
<keyword evidence="2" id="KW-0732">Signal</keyword>
<reference evidence="3 4" key="1">
    <citation type="journal article" date="2011" name="Stand. Genomic Sci.">
        <title>Complete genome sequence of 'Thioalkalivibrio sulfidophilus' HL-EbGr7.</title>
        <authorList>
            <person name="Muyzer G."/>
            <person name="Sorokin D.Y."/>
            <person name="Mavromatis K."/>
            <person name="Lapidus A."/>
            <person name="Clum A."/>
            <person name="Ivanova N."/>
            <person name="Pati A."/>
            <person name="d'Haeseleer P."/>
            <person name="Woyke T."/>
            <person name="Kyrpides N.C."/>
        </authorList>
    </citation>
    <scope>NUCLEOTIDE SEQUENCE [LARGE SCALE GENOMIC DNA]</scope>
    <source>
        <strain evidence="3 4">HL-EbGR7</strain>
    </source>
</reference>
<dbReference type="KEGG" id="tgr:Tgr7_1147"/>
<feature type="chain" id="PRO_5002872882" description="DUF3300 domain-containing protein" evidence="2">
    <location>
        <begin position="29"/>
        <end position="541"/>
    </location>
</feature>
<dbReference type="PANTHER" id="PTHR40269">
    <property type="entry name" value="OUTER MEMBRANE PROTEIN-RELATED"/>
    <property type="match status" value="1"/>
</dbReference>
<dbReference type="RefSeq" id="WP_012637717.1">
    <property type="nucleotide sequence ID" value="NC_011901.1"/>
</dbReference>